<gene>
    <name evidence="1" type="ORF">HINF_LOCUS40998</name>
</gene>
<protein>
    <submittedName>
        <fullName evidence="1">Hypothetical_protein</fullName>
    </submittedName>
</protein>
<dbReference type="Proteomes" id="UP001642409">
    <property type="component" value="Unassembled WGS sequence"/>
</dbReference>
<accession>A0ABP1JRZ3</accession>
<dbReference type="EMBL" id="CAXDID020000163">
    <property type="protein sequence ID" value="CAL6045355.1"/>
    <property type="molecule type" value="Genomic_DNA"/>
</dbReference>
<name>A0ABP1JRZ3_9EUKA</name>
<keyword evidence="2" id="KW-1185">Reference proteome</keyword>
<sequence length="102" mass="12038">MLLVVVCVETARDSLIRLESGFAVERRESILRFIWLFSWLFRKPLNTTQLLIQVDESQKYQNQFHSELSLQTQQPQEPVLGTFLKQREDELNDDKHQTASCQ</sequence>
<comment type="caution">
    <text evidence="1">The sequence shown here is derived from an EMBL/GenBank/DDBJ whole genome shotgun (WGS) entry which is preliminary data.</text>
</comment>
<reference evidence="1 2" key="1">
    <citation type="submission" date="2024-07" db="EMBL/GenBank/DDBJ databases">
        <authorList>
            <person name="Akdeniz Z."/>
        </authorList>
    </citation>
    <scope>NUCLEOTIDE SEQUENCE [LARGE SCALE GENOMIC DNA]</scope>
</reference>
<evidence type="ECO:0000313" key="2">
    <source>
        <dbReference type="Proteomes" id="UP001642409"/>
    </source>
</evidence>
<proteinExistence type="predicted"/>
<organism evidence="1 2">
    <name type="scientific">Hexamita inflata</name>
    <dbReference type="NCBI Taxonomy" id="28002"/>
    <lineage>
        <taxon>Eukaryota</taxon>
        <taxon>Metamonada</taxon>
        <taxon>Diplomonadida</taxon>
        <taxon>Hexamitidae</taxon>
        <taxon>Hexamitinae</taxon>
        <taxon>Hexamita</taxon>
    </lineage>
</organism>
<evidence type="ECO:0000313" key="1">
    <source>
        <dbReference type="EMBL" id="CAL6045355.1"/>
    </source>
</evidence>